<reference evidence="3" key="1">
    <citation type="submission" date="2022-11" db="UniProtKB">
        <authorList>
            <consortium name="WormBaseParasite"/>
        </authorList>
    </citation>
    <scope>IDENTIFICATION</scope>
</reference>
<organism evidence="2 3">
    <name type="scientific">Romanomermis culicivorax</name>
    <name type="common">Nematode worm</name>
    <dbReference type="NCBI Taxonomy" id="13658"/>
    <lineage>
        <taxon>Eukaryota</taxon>
        <taxon>Metazoa</taxon>
        <taxon>Ecdysozoa</taxon>
        <taxon>Nematoda</taxon>
        <taxon>Enoplea</taxon>
        <taxon>Dorylaimia</taxon>
        <taxon>Mermithida</taxon>
        <taxon>Mermithoidea</taxon>
        <taxon>Mermithidae</taxon>
        <taxon>Romanomermis</taxon>
    </lineage>
</organism>
<evidence type="ECO:0000313" key="2">
    <source>
        <dbReference type="Proteomes" id="UP000887565"/>
    </source>
</evidence>
<feature type="compositionally biased region" description="Low complexity" evidence="1">
    <location>
        <begin position="57"/>
        <end position="70"/>
    </location>
</feature>
<dbReference type="AlphaFoldDB" id="A0A915K3A1"/>
<name>A0A915K3A1_ROMCU</name>
<protein>
    <submittedName>
        <fullName evidence="3">Uncharacterized protein</fullName>
    </submittedName>
</protein>
<proteinExistence type="predicted"/>
<keyword evidence="2" id="KW-1185">Reference proteome</keyword>
<accession>A0A915K3A1</accession>
<dbReference type="WBParaSite" id="nRc.2.0.1.t33181-RA">
    <property type="protein sequence ID" value="nRc.2.0.1.t33181-RA"/>
    <property type="gene ID" value="nRc.2.0.1.g33181"/>
</dbReference>
<feature type="region of interest" description="Disordered" evidence="1">
    <location>
        <begin position="49"/>
        <end position="70"/>
    </location>
</feature>
<dbReference type="Proteomes" id="UP000887565">
    <property type="component" value="Unplaced"/>
</dbReference>
<evidence type="ECO:0000256" key="1">
    <source>
        <dbReference type="SAM" id="MobiDB-lite"/>
    </source>
</evidence>
<sequence>MPALNKFVSFQQPQTTPLLQPQPRTKILLEQLIQRWDLNCEECQSRHCPEEYQSNAQNQPPRQQFQPPDI</sequence>
<evidence type="ECO:0000313" key="3">
    <source>
        <dbReference type="WBParaSite" id="nRc.2.0.1.t33181-RA"/>
    </source>
</evidence>